<sequence length="335" mass="35298">MKQRPFKQVDVFTATPYFGNPLAVVLDGSALDDAAMRRFASWTNLSETTFLLPPTDPSADYRVRIFTPGGELPFAGHPTLGSCHSWLQAGGQPQGKDFIVQECQVGLVKIRREPGTQRLAFAAPPLKRSAPSPVRLAQVAAALGLKATQIVAAQLLDNGPLWLGLLLDSPETVLQLAPNHAELVKLDAKVGVAAVYEAQETPALIARANREARTFMAPTPAATRAALPPEGAIPPRGGPSTELAPALATTASAAPDLEVRGFAAPIGVNEDPVTGSLNASLAQWLMAEGHMPERYTASQGVCLGRAGQVYLERDASGQVWVGGESVTCITGQVTL</sequence>
<keyword evidence="3" id="KW-1185">Reference proteome</keyword>
<dbReference type="RefSeq" id="WP_068835375.1">
    <property type="nucleotide sequence ID" value="NZ_JBHSMX010000060.1"/>
</dbReference>
<accession>A0ABW0QDN9</accession>
<evidence type="ECO:0000313" key="3">
    <source>
        <dbReference type="Proteomes" id="UP001596084"/>
    </source>
</evidence>
<protein>
    <submittedName>
        <fullName evidence="2">PhzF family phenazine biosynthesis protein</fullName>
    </submittedName>
</protein>
<dbReference type="PANTHER" id="PTHR13774">
    <property type="entry name" value="PHENAZINE BIOSYNTHESIS PROTEIN"/>
    <property type="match status" value="1"/>
</dbReference>
<evidence type="ECO:0000256" key="1">
    <source>
        <dbReference type="ARBA" id="ARBA00008270"/>
    </source>
</evidence>
<dbReference type="InterPro" id="IPR003719">
    <property type="entry name" value="Phenazine_PhzF-like"/>
</dbReference>
<evidence type="ECO:0000313" key="2">
    <source>
        <dbReference type="EMBL" id="MFC5522915.1"/>
    </source>
</evidence>
<dbReference type="Pfam" id="PF02567">
    <property type="entry name" value="PhzC-PhzF"/>
    <property type="match status" value="2"/>
</dbReference>
<dbReference type="SUPFAM" id="SSF54506">
    <property type="entry name" value="Diaminopimelate epimerase-like"/>
    <property type="match status" value="1"/>
</dbReference>
<name>A0ABW0QDN9_9BURK</name>
<dbReference type="PIRSF" id="PIRSF016184">
    <property type="entry name" value="PhzC_PhzF"/>
    <property type="match status" value="1"/>
</dbReference>
<dbReference type="Gene3D" id="3.10.310.10">
    <property type="entry name" value="Diaminopimelate Epimerase, Chain A, domain 1"/>
    <property type="match status" value="2"/>
</dbReference>
<dbReference type="EMBL" id="JBHSMX010000060">
    <property type="protein sequence ID" value="MFC5522915.1"/>
    <property type="molecule type" value="Genomic_DNA"/>
</dbReference>
<dbReference type="Proteomes" id="UP001596084">
    <property type="component" value="Unassembled WGS sequence"/>
</dbReference>
<dbReference type="NCBIfam" id="TIGR00654">
    <property type="entry name" value="PhzF_family"/>
    <property type="match status" value="1"/>
</dbReference>
<organism evidence="2 3">
    <name type="scientific">Polaromonas jejuensis</name>
    <dbReference type="NCBI Taxonomy" id="457502"/>
    <lineage>
        <taxon>Bacteria</taxon>
        <taxon>Pseudomonadati</taxon>
        <taxon>Pseudomonadota</taxon>
        <taxon>Betaproteobacteria</taxon>
        <taxon>Burkholderiales</taxon>
        <taxon>Comamonadaceae</taxon>
        <taxon>Polaromonas</taxon>
    </lineage>
</organism>
<comment type="similarity">
    <text evidence="1">Belongs to the PhzF family.</text>
</comment>
<comment type="caution">
    <text evidence="2">The sequence shown here is derived from an EMBL/GenBank/DDBJ whole genome shotgun (WGS) entry which is preliminary data.</text>
</comment>
<dbReference type="PANTHER" id="PTHR13774:SF32">
    <property type="entry name" value="ANTISENSE-ENHANCING SEQUENCE 1"/>
    <property type="match status" value="1"/>
</dbReference>
<proteinExistence type="inferred from homology"/>
<gene>
    <name evidence="2" type="ORF">ACFPP7_18660</name>
</gene>
<reference evidence="3" key="1">
    <citation type="journal article" date="2019" name="Int. J. Syst. Evol. Microbiol.">
        <title>The Global Catalogue of Microorganisms (GCM) 10K type strain sequencing project: providing services to taxonomists for standard genome sequencing and annotation.</title>
        <authorList>
            <consortium name="The Broad Institute Genomics Platform"/>
            <consortium name="The Broad Institute Genome Sequencing Center for Infectious Disease"/>
            <person name="Wu L."/>
            <person name="Ma J."/>
        </authorList>
    </citation>
    <scope>NUCLEOTIDE SEQUENCE [LARGE SCALE GENOMIC DNA]</scope>
    <source>
        <strain evidence="3">CGMCC 4.7277</strain>
    </source>
</reference>